<evidence type="ECO:0000313" key="3">
    <source>
        <dbReference type="Proteomes" id="UP001431963"/>
    </source>
</evidence>
<protein>
    <submittedName>
        <fullName evidence="2">Uracil-DNA glycosylase family protein</fullName>
    </submittedName>
</protein>
<dbReference type="Pfam" id="PF03167">
    <property type="entry name" value="UDG"/>
    <property type="match status" value="1"/>
</dbReference>
<dbReference type="PANTHER" id="PTHR42160">
    <property type="entry name" value="URACIL-DNA GLYCOSYLASE SUPERFAMILY PROTEIN"/>
    <property type="match status" value="1"/>
</dbReference>
<dbReference type="InterPro" id="IPR047124">
    <property type="entry name" value="HI_0220.2"/>
</dbReference>
<comment type="caution">
    <text evidence="2">The sequence shown here is derived from an EMBL/GenBank/DDBJ whole genome shotgun (WGS) entry which is preliminary data.</text>
</comment>
<accession>A0ABU8C0C3</accession>
<dbReference type="SUPFAM" id="SSF52141">
    <property type="entry name" value="Uracil-DNA glycosylase-like"/>
    <property type="match status" value="1"/>
</dbReference>
<organism evidence="2 3">
    <name type="scientific">Gemmobacter denitrificans</name>
    <dbReference type="NCBI Taxonomy" id="3123040"/>
    <lineage>
        <taxon>Bacteria</taxon>
        <taxon>Pseudomonadati</taxon>
        <taxon>Pseudomonadota</taxon>
        <taxon>Alphaproteobacteria</taxon>
        <taxon>Rhodobacterales</taxon>
        <taxon>Paracoccaceae</taxon>
        <taxon>Gemmobacter</taxon>
    </lineage>
</organism>
<dbReference type="PANTHER" id="PTHR42160:SF1">
    <property type="entry name" value="URACIL-DNA GLYCOSYLASE SUPERFAMILY PROTEIN"/>
    <property type="match status" value="1"/>
</dbReference>
<feature type="domain" description="Uracil-DNA glycosylase-like" evidence="1">
    <location>
        <begin position="36"/>
        <end position="193"/>
    </location>
</feature>
<evidence type="ECO:0000313" key="2">
    <source>
        <dbReference type="EMBL" id="MEH7830405.1"/>
    </source>
</evidence>
<evidence type="ECO:0000259" key="1">
    <source>
        <dbReference type="SMART" id="SM00986"/>
    </source>
</evidence>
<dbReference type="InterPro" id="IPR005122">
    <property type="entry name" value="Uracil-DNA_glycosylase-like"/>
</dbReference>
<dbReference type="SMART" id="SM00987">
    <property type="entry name" value="UreE_C"/>
    <property type="match status" value="1"/>
</dbReference>
<sequence>MADSASDCGPAGIERLRAQIAACAACTDLPLGPRPIVQIGSGARILIAGQAPGRRTHLAGRPFDDASGSRLREWLGLDEGTFWDPAKVAILPMGFCYPGTGRSGDLPPHPECAPLWRRQVLGALTNLRLTVVLGRYAQAWHLPGTMNLSLRDAMQKWRSRWPEVILLPHPSPRNSSWLVRNAWFEEDVLPMLKACVSELLEMD</sequence>
<dbReference type="CDD" id="cd10033">
    <property type="entry name" value="UDG_like"/>
    <property type="match status" value="1"/>
</dbReference>
<dbReference type="SMART" id="SM00986">
    <property type="entry name" value="UDG"/>
    <property type="match status" value="1"/>
</dbReference>
<proteinExistence type="predicted"/>
<reference evidence="2" key="1">
    <citation type="submission" date="2024-02" db="EMBL/GenBank/DDBJ databases">
        <title>Genome sequences of strain Gemmobacter sp. JM10B15.</title>
        <authorList>
            <person name="Zhang M."/>
        </authorList>
    </citation>
    <scope>NUCLEOTIDE SEQUENCE</scope>
    <source>
        <strain evidence="2">JM10B15</strain>
    </source>
</reference>
<dbReference type="RefSeq" id="WP_335425448.1">
    <property type="nucleotide sequence ID" value="NZ_JBALHR010000024.1"/>
</dbReference>
<dbReference type="Gene3D" id="3.40.470.10">
    <property type="entry name" value="Uracil-DNA glycosylase-like domain"/>
    <property type="match status" value="1"/>
</dbReference>
<dbReference type="EMBL" id="JBALHR010000024">
    <property type="protein sequence ID" value="MEH7830405.1"/>
    <property type="molecule type" value="Genomic_DNA"/>
</dbReference>
<dbReference type="Proteomes" id="UP001431963">
    <property type="component" value="Unassembled WGS sequence"/>
</dbReference>
<keyword evidence="3" id="KW-1185">Reference proteome</keyword>
<dbReference type="InterPro" id="IPR036895">
    <property type="entry name" value="Uracil-DNA_glycosylase-like_sf"/>
</dbReference>
<name>A0ABU8C0C3_9RHOB</name>
<gene>
    <name evidence="2" type="ORF">V6590_19825</name>
</gene>